<dbReference type="EMBL" id="MU864936">
    <property type="protein sequence ID" value="KAK4465833.1"/>
    <property type="molecule type" value="Genomic_DNA"/>
</dbReference>
<keyword evidence="1" id="KW-0472">Membrane</keyword>
<keyword evidence="1" id="KW-0812">Transmembrane</keyword>
<evidence type="ECO:0000313" key="3">
    <source>
        <dbReference type="Proteomes" id="UP001321749"/>
    </source>
</evidence>
<keyword evidence="3" id="KW-1185">Reference proteome</keyword>
<dbReference type="AlphaFoldDB" id="A0AAV9HZP7"/>
<name>A0AAV9HZP7_9PEZI</name>
<feature type="transmembrane region" description="Helical" evidence="1">
    <location>
        <begin position="53"/>
        <end position="71"/>
    </location>
</feature>
<evidence type="ECO:0000256" key="1">
    <source>
        <dbReference type="SAM" id="Phobius"/>
    </source>
</evidence>
<reference evidence="2" key="2">
    <citation type="submission" date="2023-06" db="EMBL/GenBank/DDBJ databases">
        <authorList>
            <consortium name="Lawrence Berkeley National Laboratory"/>
            <person name="Mondo S.J."/>
            <person name="Hensen N."/>
            <person name="Bonometti L."/>
            <person name="Westerberg I."/>
            <person name="Brannstrom I.O."/>
            <person name="Guillou S."/>
            <person name="Cros-Aarteil S."/>
            <person name="Calhoun S."/>
            <person name="Haridas S."/>
            <person name="Kuo A."/>
            <person name="Pangilinan J."/>
            <person name="Riley R."/>
            <person name="Labutti K."/>
            <person name="Andreopoulos B."/>
            <person name="Lipzen A."/>
            <person name="Chen C."/>
            <person name="Yanf M."/>
            <person name="Daum C."/>
            <person name="Ng V."/>
            <person name="Clum A."/>
            <person name="Steindorff A."/>
            <person name="Ohm R."/>
            <person name="Martin F."/>
            <person name="Silar P."/>
            <person name="Natvig D."/>
            <person name="Lalanne C."/>
            <person name="Gautier V."/>
            <person name="Ament-Velasquez S.L."/>
            <person name="Kruys A."/>
            <person name="Hutchinson M.I."/>
            <person name="Powell A.J."/>
            <person name="Barry K."/>
            <person name="Miller A.N."/>
            <person name="Grigoriev I.V."/>
            <person name="Debuchy R."/>
            <person name="Gladieux P."/>
            <person name="Thoren M.H."/>
            <person name="Johannesson H."/>
        </authorList>
    </citation>
    <scope>NUCLEOTIDE SEQUENCE</scope>
    <source>
        <strain evidence="2">PSN324</strain>
    </source>
</reference>
<proteinExistence type="predicted"/>
<accession>A0AAV9HZP7</accession>
<sequence>MPVLWHADSDGLCRTFFPFHDTKVFLFRYISATIWRGVSTFVFWDSGYTLKKVGTRGFFFFFFSLYGFSFFGSKRGFSCFHCALLCFISLVLFYYVTSHYRSWPVVTRHERSLFRGFEGFNWATFFFLSLQTATLEEGVLTFWRFTGISW</sequence>
<feature type="transmembrane region" description="Helical" evidence="1">
    <location>
        <begin position="77"/>
        <end position="96"/>
    </location>
</feature>
<organism evidence="2 3">
    <name type="scientific">Cladorrhinum samala</name>
    <dbReference type="NCBI Taxonomy" id="585594"/>
    <lineage>
        <taxon>Eukaryota</taxon>
        <taxon>Fungi</taxon>
        <taxon>Dikarya</taxon>
        <taxon>Ascomycota</taxon>
        <taxon>Pezizomycotina</taxon>
        <taxon>Sordariomycetes</taxon>
        <taxon>Sordariomycetidae</taxon>
        <taxon>Sordariales</taxon>
        <taxon>Podosporaceae</taxon>
        <taxon>Cladorrhinum</taxon>
    </lineage>
</organism>
<reference evidence="2" key="1">
    <citation type="journal article" date="2023" name="Mol. Phylogenet. Evol.">
        <title>Genome-scale phylogeny and comparative genomics of the fungal order Sordariales.</title>
        <authorList>
            <person name="Hensen N."/>
            <person name="Bonometti L."/>
            <person name="Westerberg I."/>
            <person name="Brannstrom I.O."/>
            <person name="Guillou S."/>
            <person name="Cros-Aarteil S."/>
            <person name="Calhoun S."/>
            <person name="Haridas S."/>
            <person name="Kuo A."/>
            <person name="Mondo S."/>
            <person name="Pangilinan J."/>
            <person name="Riley R."/>
            <person name="LaButti K."/>
            <person name="Andreopoulos B."/>
            <person name="Lipzen A."/>
            <person name="Chen C."/>
            <person name="Yan M."/>
            <person name="Daum C."/>
            <person name="Ng V."/>
            <person name="Clum A."/>
            <person name="Steindorff A."/>
            <person name="Ohm R.A."/>
            <person name="Martin F."/>
            <person name="Silar P."/>
            <person name="Natvig D.O."/>
            <person name="Lalanne C."/>
            <person name="Gautier V."/>
            <person name="Ament-Velasquez S.L."/>
            <person name="Kruys A."/>
            <person name="Hutchinson M.I."/>
            <person name="Powell A.J."/>
            <person name="Barry K."/>
            <person name="Miller A.N."/>
            <person name="Grigoriev I.V."/>
            <person name="Debuchy R."/>
            <person name="Gladieux P."/>
            <person name="Hiltunen Thoren M."/>
            <person name="Johannesson H."/>
        </authorList>
    </citation>
    <scope>NUCLEOTIDE SEQUENCE</scope>
    <source>
        <strain evidence="2">PSN324</strain>
    </source>
</reference>
<keyword evidence="1" id="KW-1133">Transmembrane helix</keyword>
<gene>
    <name evidence="2" type="ORF">QBC42DRAFT_108419</name>
</gene>
<evidence type="ECO:0000313" key="2">
    <source>
        <dbReference type="EMBL" id="KAK4465833.1"/>
    </source>
</evidence>
<protein>
    <submittedName>
        <fullName evidence="2">Uncharacterized protein</fullName>
    </submittedName>
</protein>
<dbReference type="Proteomes" id="UP001321749">
    <property type="component" value="Unassembled WGS sequence"/>
</dbReference>
<comment type="caution">
    <text evidence="2">The sequence shown here is derived from an EMBL/GenBank/DDBJ whole genome shotgun (WGS) entry which is preliminary data.</text>
</comment>